<name>A0A922KV49_DERFA</name>
<proteinExistence type="predicted"/>
<comment type="caution">
    <text evidence="1">The sequence shown here is derived from an EMBL/GenBank/DDBJ whole genome shotgun (WGS) entry which is preliminary data.</text>
</comment>
<keyword evidence="2" id="KW-1185">Reference proteome</keyword>
<evidence type="ECO:0000313" key="2">
    <source>
        <dbReference type="Proteomes" id="UP000790347"/>
    </source>
</evidence>
<evidence type="ECO:0000313" key="1">
    <source>
        <dbReference type="EMBL" id="KAH9494096.1"/>
    </source>
</evidence>
<dbReference type="EMBL" id="ASGP02000008">
    <property type="protein sequence ID" value="KAH9494096.1"/>
    <property type="molecule type" value="Genomic_DNA"/>
</dbReference>
<organism evidence="1 2">
    <name type="scientific">Dermatophagoides farinae</name>
    <name type="common">American house dust mite</name>
    <dbReference type="NCBI Taxonomy" id="6954"/>
    <lineage>
        <taxon>Eukaryota</taxon>
        <taxon>Metazoa</taxon>
        <taxon>Ecdysozoa</taxon>
        <taxon>Arthropoda</taxon>
        <taxon>Chelicerata</taxon>
        <taxon>Arachnida</taxon>
        <taxon>Acari</taxon>
        <taxon>Acariformes</taxon>
        <taxon>Sarcoptiformes</taxon>
        <taxon>Astigmata</taxon>
        <taxon>Psoroptidia</taxon>
        <taxon>Analgoidea</taxon>
        <taxon>Pyroglyphidae</taxon>
        <taxon>Dermatophagoidinae</taxon>
        <taxon>Dermatophagoides</taxon>
    </lineage>
</organism>
<reference evidence="1" key="2">
    <citation type="journal article" date="2022" name="Res Sq">
        <title>Comparative Genomics Reveals Insights into the Divergent Evolution of Astigmatic Mites and Household Pest Adaptations.</title>
        <authorList>
            <person name="Xiong Q."/>
            <person name="Wan A.T.-Y."/>
            <person name="Liu X.-Y."/>
            <person name="Fung C.S.-H."/>
            <person name="Xiao X."/>
            <person name="Malainual N."/>
            <person name="Hou J."/>
            <person name="Wang L."/>
            <person name="Wang M."/>
            <person name="Yang K."/>
            <person name="Cui Y."/>
            <person name="Leung E."/>
            <person name="Nong W."/>
            <person name="Shin S.-K."/>
            <person name="Au S."/>
            <person name="Jeong K.Y."/>
            <person name="Chew F.T."/>
            <person name="Hui J."/>
            <person name="Leung T.F."/>
            <person name="Tungtrongchitr A."/>
            <person name="Zhong N."/>
            <person name="Liu Z."/>
            <person name="Tsui S."/>
        </authorList>
    </citation>
    <scope>NUCLEOTIDE SEQUENCE</scope>
    <source>
        <strain evidence="1">Derf</strain>
        <tissue evidence="1">Whole organism</tissue>
    </source>
</reference>
<reference evidence="1" key="1">
    <citation type="submission" date="2013-05" db="EMBL/GenBank/DDBJ databases">
        <authorList>
            <person name="Yim A.K.Y."/>
            <person name="Chan T.F."/>
            <person name="Ji K.M."/>
            <person name="Liu X.Y."/>
            <person name="Zhou J.W."/>
            <person name="Li R.Q."/>
            <person name="Yang K.Y."/>
            <person name="Li J."/>
            <person name="Li M."/>
            <person name="Law P.T.W."/>
            <person name="Wu Y.L."/>
            <person name="Cai Z.L."/>
            <person name="Qin H."/>
            <person name="Bao Y."/>
            <person name="Leung R.K.K."/>
            <person name="Ng P.K.S."/>
            <person name="Zou J."/>
            <person name="Zhong X.J."/>
            <person name="Ran P.X."/>
            <person name="Zhong N.S."/>
            <person name="Liu Z.G."/>
            <person name="Tsui S.K.W."/>
        </authorList>
    </citation>
    <scope>NUCLEOTIDE SEQUENCE</scope>
    <source>
        <strain evidence="1">Derf</strain>
        <tissue evidence="1">Whole organism</tissue>
    </source>
</reference>
<accession>A0A922KV49</accession>
<gene>
    <name evidence="1" type="ORF">DERF_014811</name>
</gene>
<dbReference type="AlphaFoldDB" id="A0A922KV49"/>
<sequence>MLDIMGIQSQHDHYHGKKYPLPSTTTLIREMGNRQQQQQHWIVINF</sequence>
<dbReference type="Proteomes" id="UP000790347">
    <property type="component" value="Unassembled WGS sequence"/>
</dbReference>
<protein>
    <submittedName>
        <fullName evidence="1">Uncharacterized protein</fullName>
    </submittedName>
</protein>